<dbReference type="GO" id="GO:0000166">
    <property type="term" value="F:nucleotide binding"/>
    <property type="evidence" value="ECO:0007669"/>
    <property type="project" value="InterPro"/>
</dbReference>
<accession>A0A0R1H062</accession>
<evidence type="ECO:0000259" key="2">
    <source>
        <dbReference type="Pfam" id="PF21378"/>
    </source>
</evidence>
<dbReference type="SUPFAM" id="SSF51735">
    <property type="entry name" value="NAD(P)-binding Rossmann-fold domains"/>
    <property type="match status" value="1"/>
</dbReference>
<comment type="caution">
    <text evidence="3">The sequence shown here is derived from an EMBL/GenBank/DDBJ whole genome shotgun (WGS) entry which is preliminary data.</text>
</comment>
<evidence type="ECO:0000313" key="3">
    <source>
        <dbReference type="EMBL" id="KRK39791.1"/>
    </source>
</evidence>
<dbReference type="PANTHER" id="PTHR43708">
    <property type="entry name" value="CONSERVED EXPRESSED OXIDOREDUCTASE (EUROFUNG)"/>
    <property type="match status" value="1"/>
</dbReference>
<dbReference type="Proteomes" id="UP000051461">
    <property type="component" value="Unassembled WGS sequence"/>
</dbReference>
<sequence length="308" mass="34123">MLKVGVLGLGGIAQKAYLPVFAGLQDQVDWYLCTRNQAKLDQLQQRYHFPHSTTNVAQLVAEPLDAVFIHTPTATHGAYVRQFLEAGVHVYVDKPVSEDFAEVQALYALADRKQLLLTAGFNRRFAPLNQQLQQQAFQSNQIMVQKNRQNDVGPVKYMLFDLMTHVVDTAVYLADLTRTDLTHATYQCNVTAGQLQRARVLLDTPQRTVLASMNLQAGSNTETATLQGPSGIWQVQDLARLTQQQGPQQQQTVLSDWTPTLEQRGFAPLINAFLKAVAHGTANPVSPTSSLLTHQICTQLWQSAGSVD</sequence>
<evidence type="ECO:0000259" key="1">
    <source>
        <dbReference type="Pfam" id="PF01408"/>
    </source>
</evidence>
<evidence type="ECO:0000313" key="4">
    <source>
        <dbReference type="Proteomes" id="UP000051461"/>
    </source>
</evidence>
<organism evidence="3 4">
    <name type="scientific">Loigolactobacillus bifermentans DSM 20003</name>
    <dbReference type="NCBI Taxonomy" id="1423726"/>
    <lineage>
        <taxon>Bacteria</taxon>
        <taxon>Bacillati</taxon>
        <taxon>Bacillota</taxon>
        <taxon>Bacilli</taxon>
        <taxon>Lactobacillales</taxon>
        <taxon>Lactobacillaceae</taxon>
        <taxon>Loigolactobacillus</taxon>
    </lineage>
</organism>
<gene>
    <name evidence="3" type="ORF">FC07_GL002284</name>
</gene>
<dbReference type="PANTHER" id="PTHR43708:SF4">
    <property type="entry name" value="OXIDOREDUCTASE YCEM-RELATED"/>
    <property type="match status" value="1"/>
</dbReference>
<protein>
    <submittedName>
        <fullName evidence="3">Oxidoreductase</fullName>
    </submittedName>
</protein>
<proteinExistence type="predicted"/>
<dbReference type="STRING" id="1423726.FC07_GL002284"/>
<dbReference type="AlphaFoldDB" id="A0A0R1H062"/>
<dbReference type="Pfam" id="PF21378">
    <property type="entry name" value="YceM-like_C"/>
    <property type="match status" value="1"/>
</dbReference>
<dbReference type="InterPro" id="IPR000683">
    <property type="entry name" value="Gfo/Idh/MocA-like_OxRdtase_N"/>
</dbReference>
<dbReference type="EMBL" id="AZDA01000039">
    <property type="protein sequence ID" value="KRK39791.1"/>
    <property type="molecule type" value="Genomic_DNA"/>
</dbReference>
<dbReference type="InterPro" id="IPR051317">
    <property type="entry name" value="Gfo/Idh/MocA_oxidoreduct"/>
</dbReference>
<dbReference type="SUPFAM" id="SSF55347">
    <property type="entry name" value="Glyceraldehyde-3-phosphate dehydrogenase-like, C-terminal domain"/>
    <property type="match status" value="1"/>
</dbReference>
<dbReference type="InterPro" id="IPR036291">
    <property type="entry name" value="NAD(P)-bd_dom_sf"/>
</dbReference>
<keyword evidence="4" id="KW-1185">Reference proteome</keyword>
<dbReference type="Pfam" id="PF01408">
    <property type="entry name" value="GFO_IDH_MocA"/>
    <property type="match status" value="1"/>
</dbReference>
<dbReference type="OrthoDB" id="9815825at2"/>
<dbReference type="InterPro" id="IPR048477">
    <property type="entry name" value="YceM-like_C"/>
</dbReference>
<feature type="domain" description="Gfo/Idh/MocA-like oxidoreductase N-terminal" evidence="1">
    <location>
        <begin position="2"/>
        <end position="121"/>
    </location>
</feature>
<name>A0A0R1H062_9LACO</name>
<reference evidence="3 4" key="1">
    <citation type="journal article" date="2015" name="Genome Announc.">
        <title>Expanding the biotechnology potential of lactobacilli through comparative genomics of 213 strains and associated genera.</title>
        <authorList>
            <person name="Sun Z."/>
            <person name="Harris H.M."/>
            <person name="McCann A."/>
            <person name="Guo C."/>
            <person name="Argimon S."/>
            <person name="Zhang W."/>
            <person name="Yang X."/>
            <person name="Jeffery I.B."/>
            <person name="Cooney J.C."/>
            <person name="Kagawa T.F."/>
            <person name="Liu W."/>
            <person name="Song Y."/>
            <person name="Salvetti E."/>
            <person name="Wrobel A."/>
            <person name="Rasinkangas P."/>
            <person name="Parkhill J."/>
            <person name="Rea M.C."/>
            <person name="O'Sullivan O."/>
            <person name="Ritari J."/>
            <person name="Douillard F.P."/>
            <person name="Paul Ross R."/>
            <person name="Yang R."/>
            <person name="Briner A.E."/>
            <person name="Felis G.E."/>
            <person name="de Vos W.M."/>
            <person name="Barrangou R."/>
            <person name="Klaenhammer T.R."/>
            <person name="Caufield P.W."/>
            <person name="Cui Y."/>
            <person name="Zhang H."/>
            <person name="O'Toole P.W."/>
        </authorList>
    </citation>
    <scope>NUCLEOTIDE SEQUENCE [LARGE SCALE GENOMIC DNA]</scope>
    <source>
        <strain evidence="3 4">DSM 20003</strain>
    </source>
</reference>
<dbReference type="Gene3D" id="3.40.50.720">
    <property type="entry name" value="NAD(P)-binding Rossmann-like Domain"/>
    <property type="match status" value="1"/>
</dbReference>
<dbReference type="RefSeq" id="WP_057904143.1">
    <property type="nucleotide sequence ID" value="NZ_AZDA01000039.1"/>
</dbReference>
<feature type="domain" description="YceM-like C-terminal" evidence="2">
    <location>
        <begin position="127"/>
        <end position="244"/>
    </location>
</feature>
<dbReference type="Gene3D" id="3.30.360.10">
    <property type="entry name" value="Dihydrodipicolinate Reductase, domain 2"/>
    <property type="match status" value="1"/>
</dbReference>
<dbReference type="PATRIC" id="fig|1423726.3.peg.2370"/>